<dbReference type="AlphaFoldDB" id="A0A3N2RHL7"/>
<dbReference type="EMBL" id="RCTY01000024">
    <property type="protein sequence ID" value="ROU06990.1"/>
    <property type="molecule type" value="Genomic_DNA"/>
</dbReference>
<dbReference type="RefSeq" id="WP_123647410.1">
    <property type="nucleotide sequence ID" value="NZ_RCTY01000024.1"/>
</dbReference>
<accession>A0A3N2RHL7</accession>
<sequence>MSIQVIPLQSHGDDRGQLVALEQQRNVPFDIRRVYYLFATRSDAQRGHHAHRNLNQLVVALHGRVTVLADDGSGPVERVLDDPTQGLLLGSMVWRALYDFSQDCVVMVLADRFYDPDDYIWNYDEFLREAGGLRRQEA</sequence>
<feature type="domain" description="Sugar 3,4-ketoisomerase QdtA cupin" evidence="1">
    <location>
        <begin position="2"/>
        <end position="129"/>
    </location>
</feature>
<dbReference type="Proteomes" id="UP000275910">
    <property type="component" value="Unassembled WGS sequence"/>
</dbReference>
<dbReference type="SUPFAM" id="SSF51182">
    <property type="entry name" value="RmlC-like cupins"/>
    <property type="match status" value="1"/>
</dbReference>
<reference evidence="2 3" key="1">
    <citation type="submission" date="2018-10" db="EMBL/GenBank/DDBJ databases">
        <title>The genome of Lysobacter enzymogenes OH11.</title>
        <authorList>
            <person name="Liu F."/>
            <person name="Zhao Y."/>
            <person name="Qian G."/>
            <person name="Chen Y."/>
            <person name="Xu H."/>
        </authorList>
    </citation>
    <scope>NUCLEOTIDE SEQUENCE [LARGE SCALE GENOMIC DNA]</scope>
    <source>
        <strain evidence="2 3">OH11</strain>
    </source>
</reference>
<evidence type="ECO:0000313" key="3">
    <source>
        <dbReference type="Proteomes" id="UP000275910"/>
    </source>
</evidence>
<dbReference type="InterPro" id="IPR008894">
    <property type="entry name" value="QdtA_cupin_dom"/>
</dbReference>
<dbReference type="Pfam" id="PF05523">
    <property type="entry name" value="FdtA"/>
    <property type="match status" value="1"/>
</dbReference>
<evidence type="ECO:0000313" key="2">
    <source>
        <dbReference type="EMBL" id="ROU06990.1"/>
    </source>
</evidence>
<gene>
    <name evidence="2" type="ORF">D9T17_10740</name>
</gene>
<name>A0A3N2RHL7_LYSEN</name>
<comment type="caution">
    <text evidence="2">The sequence shown here is derived from an EMBL/GenBank/DDBJ whole genome shotgun (WGS) entry which is preliminary data.</text>
</comment>
<organism evidence="2 3">
    <name type="scientific">Lysobacter enzymogenes</name>
    <dbReference type="NCBI Taxonomy" id="69"/>
    <lineage>
        <taxon>Bacteria</taxon>
        <taxon>Pseudomonadati</taxon>
        <taxon>Pseudomonadota</taxon>
        <taxon>Gammaproteobacteria</taxon>
        <taxon>Lysobacterales</taxon>
        <taxon>Lysobacteraceae</taxon>
        <taxon>Lysobacter</taxon>
    </lineage>
</organism>
<proteinExistence type="predicted"/>
<dbReference type="InterPro" id="IPR011051">
    <property type="entry name" value="RmlC_Cupin_sf"/>
</dbReference>
<dbReference type="CDD" id="cd20292">
    <property type="entry name" value="cupin_QdtA-like"/>
    <property type="match status" value="1"/>
</dbReference>
<dbReference type="InterPro" id="IPR014710">
    <property type="entry name" value="RmlC-like_jellyroll"/>
</dbReference>
<dbReference type="Gene3D" id="2.60.120.10">
    <property type="entry name" value="Jelly Rolls"/>
    <property type="match status" value="1"/>
</dbReference>
<protein>
    <submittedName>
        <fullName evidence="2">WxcM-like domain-containing protein</fullName>
    </submittedName>
</protein>
<evidence type="ECO:0000259" key="1">
    <source>
        <dbReference type="Pfam" id="PF05523"/>
    </source>
</evidence>